<dbReference type="GO" id="GO:0042834">
    <property type="term" value="F:peptidoglycan binding"/>
    <property type="evidence" value="ECO:0007669"/>
    <property type="project" value="InterPro"/>
</dbReference>
<feature type="transmembrane region" description="Helical" evidence="2">
    <location>
        <begin position="6"/>
        <end position="29"/>
    </location>
</feature>
<evidence type="ECO:0000256" key="2">
    <source>
        <dbReference type="SAM" id="Phobius"/>
    </source>
</evidence>
<proteinExistence type="predicted"/>
<gene>
    <name evidence="4" type="ORF">IAA81_07180</name>
</gene>
<keyword evidence="2" id="KW-0812">Transmembrane</keyword>
<feature type="region of interest" description="Disordered" evidence="1">
    <location>
        <begin position="51"/>
        <end position="72"/>
    </location>
</feature>
<dbReference type="InterPro" id="IPR036680">
    <property type="entry name" value="SPOR-like_sf"/>
</dbReference>
<dbReference type="EMBL" id="JADIMM010000082">
    <property type="protein sequence ID" value="MBO8457995.1"/>
    <property type="molecule type" value="Genomic_DNA"/>
</dbReference>
<protein>
    <submittedName>
        <fullName evidence="4">SPOR domain-containing protein</fullName>
    </submittedName>
</protein>
<accession>A0A9D9HQA9</accession>
<dbReference type="Gene3D" id="3.30.70.1070">
    <property type="entry name" value="Sporulation related repeat"/>
    <property type="match status" value="1"/>
</dbReference>
<feature type="domain" description="SPOR" evidence="3">
    <location>
        <begin position="178"/>
        <end position="257"/>
    </location>
</feature>
<dbReference type="InterPro" id="IPR007730">
    <property type="entry name" value="SPOR-like_dom"/>
</dbReference>
<dbReference type="SUPFAM" id="SSF110997">
    <property type="entry name" value="Sporulation related repeat"/>
    <property type="match status" value="1"/>
</dbReference>
<dbReference type="Proteomes" id="UP000823638">
    <property type="component" value="Unassembled WGS sequence"/>
</dbReference>
<reference evidence="4" key="2">
    <citation type="journal article" date="2021" name="PeerJ">
        <title>Extensive microbial diversity within the chicken gut microbiome revealed by metagenomics and culture.</title>
        <authorList>
            <person name="Gilroy R."/>
            <person name="Ravi A."/>
            <person name="Getino M."/>
            <person name="Pursley I."/>
            <person name="Horton D.L."/>
            <person name="Alikhan N.F."/>
            <person name="Baker D."/>
            <person name="Gharbi K."/>
            <person name="Hall N."/>
            <person name="Watson M."/>
            <person name="Adriaenssens E.M."/>
            <person name="Foster-Nyarko E."/>
            <person name="Jarju S."/>
            <person name="Secka A."/>
            <person name="Antonio M."/>
            <person name="Oren A."/>
            <person name="Chaudhuri R.R."/>
            <person name="La Ragione R."/>
            <person name="Hildebrand F."/>
            <person name="Pallen M.J."/>
        </authorList>
    </citation>
    <scope>NUCLEOTIDE SEQUENCE</scope>
    <source>
        <strain evidence="4">10532</strain>
    </source>
</reference>
<dbReference type="PROSITE" id="PS51724">
    <property type="entry name" value="SPOR"/>
    <property type="match status" value="1"/>
</dbReference>
<dbReference type="Pfam" id="PF05036">
    <property type="entry name" value="SPOR"/>
    <property type="match status" value="1"/>
</dbReference>
<evidence type="ECO:0000313" key="4">
    <source>
        <dbReference type="EMBL" id="MBO8457995.1"/>
    </source>
</evidence>
<keyword evidence="2" id="KW-0472">Membrane</keyword>
<evidence type="ECO:0000259" key="3">
    <source>
        <dbReference type="PROSITE" id="PS51724"/>
    </source>
</evidence>
<comment type="caution">
    <text evidence="4">The sequence shown here is derived from an EMBL/GenBank/DDBJ whole genome shotgun (WGS) entry which is preliminary data.</text>
</comment>
<sequence>MEQKKLLWIAIAVGTFLLIITGTILLVNVPGKKNSDFQQAQVNSGKVWTFDGTGAGETDSGHLSPETPDVPEKPAGAVGGDLVAVSPEKPENPAGVPEIPVDKNPAVPVPESGTELDVGTIKADKISANVIDVREITNTPAPPKVPAEKPKVKEPAKPVVFQKQPAAASADKTADTVKTETISYWIQLASLTDKLKAEKAREDLNEKMISPEIFTKEIDGKIYYRLRIGPYKTKQEADYWLAKVKEMNGFEKSYISEIKK</sequence>
<reference evidence="4" key="1">
    <citation type="submission" date="2020-10" db="EMBL/GenBank/DDBJ databases">
        <authorList>
            <person name="Gilroy R."/>
        </authorList>
    </citation>
    <scope>NUCLEOTIDE SEQUENCE</scope>
    <source>
        <strain evidence="4">10532</strain>
    </source>
</reference>
<dbReference type="AlphaFoldDB" id="A0A9D9HQA9"/>
<evidence type="ECO:0000256" key="1">
    <source>
        <dbReference type="SAM" id="MobiDB-lite"/>
    </source>
</evidence>
<name>A0A9D9HQA9_9SPIR</name>
<keyword evidence="2" id="KW-1133">Transmembrane helix</keyword>
<evidence type="ECO:0000313" key="5">
    <source>
        <dbReference type="Proteomes" id="UP000823638"/>
    </source>
</evidence>
<organism evidence="4 5">
    <name type="scientific">Candidatus Gallitreponema excrementavium</name>
    <dbReference type="NCBI Taxonomy" id="2840840"/>
    <lineage>
        <taxon>Bacteria</taxon>
        <taxon>Pseudomonadati</taxon>
        <taxon>Spirochaetota</taxon>
        <taxon>Spirochaetia</taxon>
        <taxon>Spirochaetales</taxon>
        <taxon>Candidatus Gallitreponema</taxon>
    </lineage>
</organism>